<reference evidence="1 2" key="1">
    <citation type="journal article" date="2019" name="Nat. Ecol. Evol.">
        <title>Megaphylogeny resolves global patterns of mushroom evolution.</title>
        <authorList>
            <person name="Varga T."/>
            <person name="Krizsan K."/>
            <person name="Foldi C."/>
            <person name="Dima B."/>
            <person name="Sanchez-Garcia M."/>
            <person name="Sanchez-Ramirez S."/>
            <person name="Szollosi G.J."/>
            <person name="Szarkandi J.G."/>
            <person name="Papp V."/>
            <person name="Albert L."/>
            <person name="Andreopoulos W."/>
            <person name="Angelini C."/>
            <person name="Antonin V."/>
            <person name="Barry K.W."/>
            <person name="Bougher N.L."/>
            <person name="Buchanan P."/>
            <person name="Buyck B."/>
            <person name="Bense V."/>
            <person name="Catcheside P."/>
            <person name="Chovatia M."/>
            <person name="Cooper J."/>
            <person name="Damon W."/>
            <person name="Desjardin D."/>
            <person name="Finy P."/>
            <person name="Geml J."/>
            <person name="Haridas S."/>
            <person name="Hughes K."/>
            <person name="Justo A."/>
            <person name="Karasinski D."/>
            <person name="Kautmanova I."/>
            <person name="Kiss B."/>
            <person name="Kocsube S."/>
            <person name="Kotiranta H."/>
            <person name="LaButti K.M."/>
            <person name="Lechner B.E."/>
            <person name="Liimatainen K."/>
            <person name="Lipzen A."/>
            <person name="Lukacs Z."/>
            <person name="Mihaltcheva S."/>
            <person name="Morgado L.N."/>
            <person name="Niskanen T."/>
            <person name="Noordeloos M.E."/>
            <person name="Ohm R.A."/>
            <person name="Ortiz-Santana B."/>
            <person name="Ovrebo C."/>
            <person name="Racz N."/>
            <person name="Riley R."/>
            <person name="Savchenko A."/>
            <person name="Shiryaev A."/>
            <person name="Soop K."/>
            <person name="Spirin V."/>
            <person name="Szebenyi C."/>
            <person name="Tomsovsky M."/>
            <person name="Tulloss R.E."/>
            <person name="Uehling J."/>
            <person name="Grigoriev I.V."/>
            <person name="Vagvolgyi C."/>
            <person name="Papp T."/>
            <person name="Martin F.M."/>
            <person name="Miettinen O."/>
            <person name="Hibbett D.S."/>
            <person name="Nagy L.G."/>
        </authorList>
    </citation>
    <scope>NUCLEOTIDE SEQUENCE [LARGE SCALE GENOMIC DNA]</scope>
    <source>
        <strain evidence="1 2">NL-1719</strain>
    </source>
</reference>
<name>A0ACD3AJK3_9AGAR</name>
<keyword evidence="2" id="KW-1185">Reference proteome</keyword>
<dbReference type="Proteomes" id="UP000308600">
    <property type="component" value="Unassembled WGS sequence"/>
</dbReference>
<accession>A0ACD3AJK3</accession>
<proteinExistence type="predicted"/>
<evidence type="ECO:0000313" key="1">
    <source>
        <dbReference type="EMBL" id="TFK65935.1"/>
    </source>
</evidence>
<dbReference type="EMBL" id="ML208421">
    <property type="protein sequence ID" value="TFK65935.1"/>
    <property type="molecule type" value="Genomic_DNA"/>
</dbReference>
<evidence type="ECO:0000313" key="2">
    <source>
        <dbReference type="Proteomes" id="UP000308600"/>
    </source>
</evidence>
<organism evidence="1 2">
    <name type="scientific">Pluteus cervinus</name>
    <dbReference type="NCBI Taxonomy" id="181527"/>
    <lineage>
        <taxon>Eukaryota</taxon>
        <taxon>Fungi</taxon>
        <taxon>Dikarya</taxon>
        <taxon>Basidiomycota</taxon>
        <taxon>Agaricomycotina</taxon>
        <taxon>Agaricomycetes</taxon>
        <taxon>Agaricomycetidae</taxon>
        <taxon>Agaricales</taxon>
        <taxon>Pluteineae</taxon>
        <taxon>Pluteaceae</taxon>
        <taxon>Pluteus</taxon>
    </lineage>
</organism>
<gene>
    <name evidence="1" type="ORF">BDN72DRAFT_900290</name>
</gene>
<protein>
    <submittedName>
        <fullName evidence="1">Uncharacterized protein</fullName>
    </submittedName>
</protein>
<sequence>MGSCEAGAALFAEPIASSFAGGLAAVPDASTARTGTGSVQPWFTIQDIVYKGGIPDSGVTGAPAPSSAPSNNLPSWGAKNGSIEKACGSTVFLLVGSAVVMYLLELFDNRSRPPIVILLCIHVRVHVNRVSWTTTENDRHGWAHACLDSDMSELNWVEPLD</sequence>